<accession>A0AAE9G7V5</accession>
<organism evidence="1 2">
    <name type="scientific">Cronobacter phage LPCS28</name>
    <dbReference type="NCBI Taxonomy" id="2924885"/>
    <lineage>
        <taxon>Viruses</taxon>
        <taxon>Duplodnaviria</taxon>
        <taxon>Heunggongvirae</taxon>
        <taxon>Uroviricota</taxon>
        <taxon>Caudoviricetes</taxon>
        <taxon>Pantevenvirales</taxon>
        <taxon>Straboviridae</taxon>
        <taxon>Nanhuvirus</taxon>
        <taxon>Nanhuvirus LPCS28</taxon>
    </lineage>
</organism>
<gene>
    <name evidence="1" type="ORF">EHEKIMEA_00184</name>
</gene>
<name>A0AAE9G7V5_9CAUD</name>
<dbReference type="Proteomes" id="UP000832072">
    <property type="component" value="Segment"/>
</dbReference>
<evidence type="ECO:0000313" key="2">
    <source>
        <dbReference type="Proteomes" id="UP000832072"/>
    </source>
</evidence>
<protein>
    <submittedName>
        <fullName evidence="1">Uncharacterized protein</fullName>
    </submittedName>
</protein>
<keyword evidence="2" id="KW-1185">Reference proteome</keyword>
<dbReference type="EMBL" id="OM638103">
    <property type="protein sequence ID" value="UNY47066.1"/>
    <property type="molecule type" value="Genomic_DNA"/>
</dbReference>
<proteinExistence type="predicted"/>
<reference evidence="1 2" key="1">
    <citation type="submission" date="2022-02" db="EMBL/GenBank/DDBJ databases">
        <authorList>
            <person name="Tian F."/>
            <person name="Li J."/>
            <person name="Li F."/>
            <person name="Tong Y."/>
        </authorList>
    </citation>
    <scope>NUCLEOTIDE SEQUENCE [LARGE SCALE GENOMIC DNA]</scope>
</reference>
<sequence length="182" mass="20156">MKAFLATLAVIVLLAAGAIGTVISYHNTAVRMETNIGKFDKESQNVLSNYTTKLQEKAQVPDMYVKDLGDIVDKTFKGRYGDGGSKAMFQFLKETMPNFDSSLYKELQITMEAGRNDFRLSQSRKLDICQQYEAMTGQFPASFIFGMTGKGYHNVAKKCEIIVDASTSAKFSTGVDSAIKLR</sequence>
<evidence type="ECO:0000313" key="1">
    <source>
        <dbReference type="EMBL" id="UNY47066.1"/>
    </source>
</evidence>